<keyword evidence="2" id="KW-1185">Reference proteome</keyword>
<evidence type="ECO:0000313" key="2">
    <source>
        <dbReference type="Proteomes" id="UP000248259"/>
    </source>
</evidence>
<reference evidence="1 2" key="1">
    <citation type="submission" date="2018-06" db="EMBL/GenBank/DDBJ databases">
        <title>Azoarcus communis strain SWub3 genome.</title>
        <authorList>
            <person name="Zorraquino Salvo V."/>
            <person name="Toubiana D."/>
            <person name="Blumwald E."/>
        </authorList>
    </citation>
    <scope>NUCLEOTIDE SEQUENCE [LARGE SCALE GENOMIC DNA]</scope>
    <source>
        <strain evidence="1 2">SWub3</strain>
    </source>
</reference>
<gene>
    <name evidence="1" type="ORF">DNK49_07140</name>
</gene>
<organism evidence="1 2">
    <name type="scientific">Parazoarcus communis SWub3 = DSM 12120</name>
    <dbReference type="NCBI Taxonomy" id="1121029"/>
    <lineage>
        <taxon>Bacteria</taxon>
        <taxon>Pseudomonadati</taxon>
        <taxon>Pseudomonadota</taxon>
        <taxon>Betaproteobacteria</taxon>
        <taxon>Rhodocyclales</taxon>
        <taxon>Zoogloeaceae</taxon>
        <taxon>Parazoarcus</taxon>
    </lineage>
</organism>
<name>A0A323UYL1_9RHOO</name>
<dbReference type="SUPFAM" id="SSF50969">
    <property type="entry name" value="YVTN repeat-like/Quinoprotein amine dehydrogenase"/>
    <property type="match status" value="1"/>
</dbReference>
<dbReference type="Pfam" id="PF09684">
    <property type="entry name" value="Tail_P2_I"/>
    <property type="match status" value="1"/>
</dbReference>
<sequence length="719" mass="77568">MLRSTAMLNLSDHGERELRGSPHWRACAHQGTVLVDGEVMLQALPSVVADTAGADFDGGFAGLAFDRHCRLFHPLPEAGRIELLPWGETSTLGVHPHRAFPFDITAAGTEVEGAPTGILPHRPLALACDEAGYIHIADPGSGPANGAVWLVDSWQQEVARHIAFDPPPRDLSAWADQVFVLLADGSIWRLDHCAAPERMPWPAHADAERLAVAPSAQGGWRAWTLAAPGHASAQLRELADGTEIAVPYATDLIADTEHAEFGSLLTLARRPGDTLLRWRIRHGAVTPLAELIAPHYDGHGIARAPDGRVAYWTAQGLRHAAPAATRYLESGRVFSFALDSGVDQCSWGQLQVEACIPTGTSIRVHAFSSDTLDVDDPIDDVGLGGDAPVLSTHRWLGHDAPPQSLYRRSTLPSLDRPPTDGRAHYDAPVIVPPGRYLWLVFELNGSRGKSPRLHSARVAFPGHDLLSRLPRTLWREPAARDFLFRYLMPAATQVEQWTRAAERRHLLLDARIAPEPALSWLAGFVGLVLDPCWSTTVQRRMILEAARLFRTRGTLASLQRMLELLTDAEIVIIEHFRLRGGGVVGNDTVNRSQAVLGGGYRVGGQIGVTGDSPLPTTMPTGTPPDSDDNFAHRFTVTVVAALNDAQLACVRRLIEHHKPAHTDFALCTADSGIRAGVGTHVGISSVLGRSAGFDPAILGEAALGTGFLLGRPALGDETP</sequence>
<dbReference type="InterPro" id="IPR006521">
    <property type="entry name" value="Tail_protein_I"/>
</dbReference>
<dbReference type="OrthoDB" id="370073at2"/>
<dbReference type="Proteomes" id="UP000248259">
    <property type="component" value="Unassembled WGS sequence"/>
</dbReference>
<evidence type="ECO:0008006" key="3">
    <source>
        <dbReference type="Google" id="ProtNLM"/>
    </source>
</evidence>
<dbReference type="InterPro" id="IPR011044">
    <property type="entry name" value="Quino_amine_DH_bsu"/>
</dbReference>
<comment type="caution">
    <text evidence="1">The sequence shown here is derived from an EMBL/GenBank/DDBJ whole genome shotgun (WGS) entry which is preliminary data.</text>
</comment>
<proteinExistence type="predicted"/>
<protein>
    <recommendedName>
        <fullName evidence="3">Phage tail protein</fullName>
    </recommendedName>
</protein>
<dbReference type="AlphaFoldDB" id="A0A323UYL1"/>
<evidence type="ECO:0000313" key="1">
    <source>
        <dbReference type="EMBL" id="PZA17013.1"/>
    </source>
</evidence>
<dbReference type="EMBL" id="QKOE01000004">
    <property type="protein sequence ID" value="PZA17013.1"/>
    <property type="molecule type" value="Genomic_DNA"/>
</dbReference>
<accession>A0A323UYL1</accession>